<keyword evidence="5" id="KW-1185">Reference proteome</keyword>
<dbReference type="Gene3D" id="3.90.180.10">
    <property type="entry name" value="Medium-chain alcohol dehydrogenases, catalytic domain"/>
    <property type="match status" value="1"/>
</dbReference>
<organism evidence="4 5">
    <name type="scientific">Nocardioides cavernaquae</name>
    <dbReference type="NCBI Taxonomy" id="2321396"/>
    <lineage>
        <taxon>Bacteria</taxon>
        <taxon>Bacillati</taxon>
        <taxon>Actinomycetota</taxon>
        <taxon>Actinomycetes</taxon>
        <taxon>Propionibacteriales</taxon>
        <taxon>Nocardioidaceae</taxon>
        <taxon>Nocardioides</taxon>
    </lineage>
</organism>
<evidence type="ECO:0000313" key="5">
    <source>
        <dbReference type="Proteomes" id="UP000276542"/>
    </source>
</evidence>
<dbReference type="InterPro" id="IPR020843">
    <property type="entry name" value="ER"/>
</dbReference>
<name>A0A3A5H5W6_9ACTN</name>
<dbReference type="Gene3D" id="3.40.50.720">
    <property type="entry name" value="NAD(P)-binding Rossmann-like Domain"/>
    <property type="match status" value="1"/>
</dbReference>
<dbReference type="InterPro" id="IPR036291">
    <property type="entry name" value="NAD(P)-bd_dom_sf"/>
</dbReference>
<sequence>MNASKSVLLCAASRSFEMYTAYLIVARRGGHKKVPTYEKFLRHALWSRFHHPRKRGNTMYQINFTAYGGPDVLRLDEVDDLGPVDGLVRIRVRAAAVNPADLRIRQGLMASRTPDLRFPFQLGFDLAGTLIDDAPGFVQGQPVVATLPWFARGGEGSNAQIVAVDPSWLAPLPESADWALAGSFPLNALTADQALGLAAVEQGQTLLVTGVSGAVGGFAAQIAALRGLRVIGVVNPGDEQYLDHFGVEAIVRDDSAEVLRQVTATAPLGVDAVLDFAGIGAAMLAGIHDDGVFIAPAAPMAPPTERGIRVDAVLHRPDGARLTNLAAAVMAGEVSCRVSEFISMDKAATSHERAGARGTTGKVVLDFS</sequence>
<dbReference type="Proteomes" id="UP000276542">
    <property type="component" value="Unassembled WGS sequence"/>
</dbReference>
<dbReference type="InterPro" id="IPR013154">
    <property type="entry name" value="ADH-like_N"/>
</dbReference>
<evidence type="ECO:0000313" key="4">
    <source>
        <dbReference type="EMBL" id="RJS45248.1"/>
    </source>
</evidence>
<comment type="caution">
    <text evidence="4">The sequence shown here is derived from an EMBL/GenBank/DDBJ whole genome shotgun (WGS) entry which is preliminary data.</text>
</comment>
<feature type="domain" description="Enoyl reductase (ER)" evidence="3">
    <location>
        <begin position="68"/>
        <end position="365"/>
    </location>
</feature>
<accession>A0A3A5H5W6</accession>
<dbReference type="PANTHER" id="PTHR48106">
    <property type="entry name" value="QUINONE OXIDOREDUCTASE PIG3-RELATED"/>
    <property type="match status" value="1"/>
</dbReference>
<keyword evidence="1" id="KW-0521">NADP</keyword>
<keyword evidence="2" id="KW-0560">Oxidoreductase</keyword>
<evidence type="ECO:0000256" key="1">
    <source>
        <dbReference type="ARBA" id="ARBA00022857"/>
    </source>
</evidence>
<dbReference type="SMART" id="SM00829">
    <property type="entry name" value="PKS_ER"/>
    <property type="match status" value="1"/>
</dbReference>
<dbReference type="Pfam" id="PF08240">
    <property type="entry name" value="ADH_N"/>
    <property type="match status" value="1"/>
</dbReference>
<dbReference type="SUPFAM" id="SSF50129">
    <property type="entry name" value="GroES-like"/>
    <property type="match status" value="1"/>
</dbReference>
<protein>
    <submittedName>
        <fullName evidence="4">NADP-dependent oxidoreductase</fullName>
    </submittedName>
</protein>
<evidence type="ECO:0000259" key="3">
    <source>
        <dbReference type="SMART" id="SM00829"/>
    </source>
</evidence>
<dbReference type="CDD" id="cd05289">
    <property type="entry name" value="MDR_like_2"/>
    <property type="match status" value="1"/>
</dbReference>
<evidence type="ECO:0000256" key="2">
    <source>
        <dbReference type="ARBA" id="ARBA00023002"/>
    </source>
</evidence>
<proteinExistence type="predicted"/>
<dbReference type="EMBL" id="QYRP01000002">
    <property type="protein sequence ID" value="RJS45248.1"/>
    <property type="molecule type" value="Genomic_DNA"/>
</dbReference>
<reference evidence="5" key="1">
    <citation type="submission" date="2018-09" db="EMBL/GenBank/DDBJ databases">
        <authorList>
            <person name="Zhu H."/>
        </authorList>
    </citation>
    <scope>NUCLEOTIDE SEQUENCE [LARGE SCALE GENOMIC DNA]</scope>
    <source>
        <strain evidence="5">K1W22B-1</strain>
    </source>
</reference>
<dbReference type="GO" id="GO:0016651">
    <property type="term" value="F:oxidoreductase activity, acting on NAD(P)H"/>
    <property type="evidence" value="ECO:0007669"/>
    <property type="project" value="TreeGrafter"/>
</dbReference>
<dbReference type="OrthoDB" id="3251063at2"/>
<dbReference type="SUPFAM" id="SSF51735">
    <property type="entry name" value="NAD(P)-binding Rossmann-fold domains"/>
    <property type="match status" value="1"/>
</dbReference>
<dbReference type="GO" id="GO:0070402">
    <property type="term" value="F:NADPH binding"/>
    <property type="evidence" value="ECO:0007669"/>
    <property type="project" value="TreeGrafter"/>
</dbReference>
<dbReference type="AlphaFoldDB" id="A0A3A5H5W6"/>
<dbReference type="PANTHER" id="PTHR48106:SF18">
    <property type="entry name" value="QUINONE OXIDOREDUCTASE PIG3"/>
    <property type="match status" value="1"/>
</dbReference>
<gene>
    <name evidence="4" type="ORF">D4739_02780</name>
</gene>
<dbReference type="InterPro" id="IPR011032">
    <property type="entry name" value="GroES-like_sf"/>
</dbReference>
<dbReference type="Pfam" id="PF13602">
    <property type="entry name" value="ADH_zinc_N_2"/>
    <property type="match status" value="1"/>
</dbReference>